<organism evidence="2 3">
    <name type="scientific">Caenimonas koreensis DSM 17982</name>
    <dbReference type="NCBI Taxonomy" id="1121255"/>
    <lineage>
        <taxon>Bacteria</taxon>
        <taxon>Pseudomonadati</taxon>
        <taxon>Pseudomonadota</taxon>
        <taxon>Betaproteobacteria</taxon>
        <taxon>Burkholderiales</taxon>
        <taxon>Comamonadaceae</taxon>
        <taxon>Caenimonas</taxon>
    </lineage>
</organism>
<proteinExistence type="predicted"/>
<dbReference type="AlphaFoldDB" id="A0A844B3H7"/>
<dbReference type="Pfam" id="PF04940">
    <property type="entry name" value="BLUF"/>
    <property type="match status" value="1"/>
</dbReference>
<dbReference type="OrthoDB" id="8899929at2"/>
<dbReference type="GO" id="GO:0009882">
    <property type="term" value="F:blue light photoreceptor activity"/>
    <property type="evidence" value="ECO:0007669"/>
    <property type="project" value="InterPro"/>
</dbReference>
<dbReference type="SUPFAM" id="SSF54975">
    <property type="entry name" value="Acylphosphatase/BLUF domain-like"/>
    <property type="match status" value="1"/>
</dbReference>
<evidence type="ECO:0000313" key="3">
    <source>
        <dbReference type="Proteomes" id="UP000487350"/>
    </source>
</evidence>
<evidence type="ECO:0000313" key="2">
    <source>
        <dbReference type="EMBL" id="MRD47783.1"/>
    </source>
</evidence>
<name>A0A844B3H7_9BURK</name>
<dbReference type="Gene3D" id="3.30.70.100">
    <property type="match status" value="1"/>
</dbReference>
<dbReference type="GO" id="GO:0071949">
    <property type="term" value="F:FAD binding"/>
    <property type="evidence" value="ECO:0007669"/>
    <property type="project" value="InterPro"/>
</dbReference>
<dbReference type="PROSITE" id="PS50925">
    <property type="entry name" value="BLUF"/>
    <property type="match status" value="1"/>
</dbReference>
<sequence length="324" mass="35105">MPTKMMTAVRPNDQDRVLRVVVASESRVHGSVMEQMFGVRHSFMAAEDSKDVHGALLYASGWFVIWLEGSEAGIEATLRRAGRDTRHARMRLIHRTRGHRALADKITLVTTQGADQPFDFARRIHAIASSGNSMTPAAIWHQLSAPCTLPPPGEAPRPKRGIAVMACDDNSSIDVLRKLGDRFASRVVYQRFADGNPASRDVGGAYVDLDLEGHSSRVQVISRRALGHRMVRESLANVKTLALLLGSRPEPAIELAASVALAANTAASMPDIQLVAPCELIARSVGEFLKRGARRPLPAEIVKLASSEIVDFLAVLADAEQVGA</sequence>
<reference evidence="2 3" key="1">
    <citation type="submission" date="2019-11" db="EMBL/GenBank/DDBJ databases">
        <title>Caenimonas koreensis gen. nov., sp. nov., isolated from activated sludge.</title>
        <authorList>
            <person name="Seung H.R."/>
        </authorList>
    </citation>
    <scope>NUCLEOTIDE SEQUENCE [LARGE SCALE GENOMIC DNA]</scope>
    <source>
        <strain evidence="2 3">EMB320</strain>
    </source>
</reference>
<gene>
    <name evidence="2" type="ORF">GHT07_10880</name>
</gene>
<accession>A0A844B3H7</accession>
<dbReference type="EMBL" id="WJBU01000009">
    <property type="protein sequence ID" value="MRD47783.1"/>
    <property type="molecule type" value="Genomic_DNA"/>
</dbReference>
<dbReference type="Proteomes" id="UP000487350">
    <property type="component" value="Unassembled WGS sequence"/>
</dbReference>
<dbReference type="InterPro" id="IPR007024">
    <property type="entry name" value="BLUF_domain"/>
</dbReference>
<feature type="domain" description="BLUF" evidence="1">
    <location>
        <begin position="17"/>
        <end position="109"/>
    </location>
</feature>
<dbReference type="RefSeq" id="WP_153585084.1">
    <property type="nucleotide sequence ID" value="NZ_WJBU01000009.1"/>
</dbReference>
<protein>
    <recommendedName>
        <fullName evidence="1">BLUF domain-containing protein</fullName>
    </recommendedName>
</protein>
<evidence type="ECO:0000259" key="1">
    <source>
        <dbReference type="PROSITE" id="PS50925"/>
    </source>
</evidence>
<keyword evidence="3" id="KW-1185">Reference proteome</keyword>
<dbReference type="InterPro" id="IPR036046">
    <property type="entry name" value="Acylphosphatase-like_dom_sf"/>
</dbReference>
<comment type="caution">
    <text evidence="2">The sequence shown here is derived from an EMBL/GenBank/DDBJ whole genome shotgun (WGS) entry which is preliminary data.</text>
</comment>